<evidence type="ECO:0000259" key="2">
    <source>
        <dbReference type="Pfam" id="PF01336"/>
    </source>
</evidence>
<dbReference type="InterPro" id="IPR003607">
    <property type="entry name" value="HD/PDEase_dom"/>
</dbReference>
<keyword evidence="1" id="KW-0378">Hydrolase</keyword>
<dbReference type="InterPro" id="IPR050798">
    <property type="entry name" value="YhaM_exoribonuc/phosphodiest"/>
</dbReference>
<protein>
    <submittedName>
        <fullName evidence="4">3'-5' exoribonuclease YhaM family protein</fullName>
    </submittedName>
</protein>
<evidence type="ECO:0000313" key="5">
    <source>
        <dbReference type="Proteomes" id="UP001597267"/>
    </source>
</evidence>
<reference evidence="5" key="1">
    <citation type="journal article" date="2019" name="Int. J. Syst. Evol. Microbiol.">
        <title>The Global Catalogue of Microorganisms (GCM) 10K type strain sequencing project: providing services to taxonomists for standard genome sequencing and annotation.</title>
        <authorList>
            <consortium name="The Broad Institute Genomics Platform"/>
            <consortium name="The Broad Institute Genome Sequencing Center for Infectious Disease"/>
            <person name="Wu L."/>
            <person name="Ma J."/>
        </authorList>
    </citation>
    <scope>NUCLEOTIDE SEQUENCE [LARGE SCALE GENOMIC DNA]</scope>
    <source>
        <strain evidence="5">CCM 8896</strain>
    </source>
</reference>
<dbReference type="SUPFAM" id="SSF109604">
    <property type="entry name" value="HD-domain/PDEase-like"/>
    <property type="match status" value="1"/>
</dbReference>
<accession>A0ABW4J8N3</accession>
<comment type="caution">
    <text evidence="4">The sequence shown here is derived from an EMBL/GenBank/DDBJ whole genome shotgun (WGS) entry which is preliminary data.</text>
</comment>
<dbReference type="RefSeq" id="WP_125713243.1">
    <property type="nucleotide sequence ID" value="NZ_JBHTOP010000026.1"/>
</dbReference>
<feature type="domain" description="OB" evidence="2">
    <location>
        <begin position="25"/>
        <end position="89"/>
    </location>
</feature>
<dbReference type="EMBL" id="JBHTOP010000026">
    <property type="protein sequence ID" value="MFD1672719.1"/>
    <property type="molecule type" value="Genomic_DNA"/>
</dbReference>
<dbReference type="Proteomes" id="UP001597267">
    <property type="component" value="Unassembled WGS sequence"/>
</dbReference>
<keyword evidence="5" id="KW-1185">Reference proteome</keyword>
<evidence type="ECO:0000313" key="4">
    <source>
        <dbReference type="EMBL" id="MFD1672719.1"/>
    </source>
</evidence>
<dbReference type="CDD" id="cd00077">
    <property type="entry name" value="HDc"/>
    <property type="match status" value="1"/>
</dbReference>
<dbReference type="InterPro" id="IPR006674">
    <property type="entry name" value="HD_domain"/>
</dbReference>
<feature type="domain" description="HD" evidence="3">
    <location>
        <begin position="162"/>
        <end position="279"/>
    </location>
</feature>
<dbReference type="CDD" id="cd04492">
    <property type="entry name" value="YhaM_OBF_like"/>
    <property type="match status" value="1"/>
</dbReference>
<dbReference type="InterPro" id="IPR004365">
    <property type="entry name" value="NA-bd_OB_tRNA"/>
</dbReference>
<dbReference type="Pfam" id="PF01336">
    <property type="entry name" value="tRNA_anti-codon"/>
    <property type="match status" value="1"/>
</dbReference>
<dbReference type="PANTHER" id="PTHR37294:SF1">
    <property type="entry name" value="3'-5' EXORIBONUCLEASE YHAM"/>
    <property type="match status" value="1"/>
</dbReference>
<dbReference type="PANTHER" id="PTHR37294">
    <property type="entry name" value="3'-5' EXORIBONUCLEASE YHAM"/>
    <property type="match status" value="1"/>
</dbReference>
<evidence type="ECO:0000259" key="3">
    <source>
        <dbReference type="Pfam" id="PF01966"/>
    </source>
</evidence>
<dbReference type="Pfam" id="PF01966">
    <property type="entry name" value="HD"/>
    <property type="match status" value="1"/>
</dbReference>
<proteinExistence type="predicted"/>
<dbReference type="Gene3D" id="1.10.3210.10">
    <property type="entry name" value="Hypothetical protein af1432"/>
    <property type="match status" value="1"/>
</dbReference>
<name>A0ABW4J8N3_9LACO</name>
<organism evidence="4 5">
    <name type="scientific">Agrilactobacillus yilanensis</name>
    <dbReference type="NCBI Taxonomy" id="2485997"/>
    <lineage>
        <taxon>Bacteria</taxon>
        <taxon>Bacillati</taxon>
        <taxon>Bacillota</taxon>
        <taxon>Bacilli</taxon>
        <taxon>Lactobacillales</taxon>
        <taxon>Lactobacillaceae</taxon>
        <taxon>Agrilactobacillus</taxon>
    </lineage>
</organism>
<sequence length="311" mass="35244">MEKGLRDYQDGDRVDQNVLIKDADIRTAKNGKPFIALVFSDVTGQITGKFWAAQPEDIANFKKGRIVHLKGLREIYQTKPQIRIDKMTVMTNETLKAEDFVPKAPLPKTDLQSELNAFIFKITEAKWNRIVRYLLNERGDDFFKYPAAKTNHHAYEGGLAFHTISMLHLAEAMCRQYATINQSLLYAGIILHDLGKTIELSGAETTSYTLAGNLVGHIVLIDEAISRACNELHFDLDDEKIVILRHVILAHHGKLEYGSPVIPKILEAEVLHQLDEMDASVTMISDALNHTPSGHYTQRIFAMDQRQFYKP</sequence>
<evidence type="ECO:0000256" key="1">
    <source>
        <dbReference type="ARBA" id="ARBA00022801"/>
    </source>
</evidence>
<gene>
    <name evidence="4" type="ORF">ACFQ5M_11465</name>
</gene>